<evidence type="ECO:0000256" key="1">
    <source>
        <dbReference type="ARBA" id="ARBA00007352"/>
    </source>
</evidence>
<keyword evidence="9" id="KW-0378">Hydrolase</keyword>
<evidence type="ECO:0000256" key="10">
    <source>
        <dbReference type="SAM" id="MobiDB-lite"/>
    </source>
</evidence>
<evidence type="ECO:0000259" key="11">
    <source>
        <dbReference type="Pfam" id="PF01883"/>
    </source>
</evidence>
<dbReference type="InterPro" id="IPR000808">
    <property type="entry name" value="Mrp-like_CS"/>
</dbReference>
<dbReference type="EMBL" id="CP031337">
    <property type="protein sequence ID" value="AXK40656.1"/>
    <property type="molecule type" value="Genomic_DNA"/>
</dbReference>
<gene>
    <name evidence="12" type="ORF">DWG20_15180</name>
</gene>
<dbReference type="GO" id="GO:0016887">
    <property type="term" value="F:ATP hydrolysis activity"/>
    <property type="evidence" value="ECO:0007669"/>
    <property type="project" value="UniProtKB-UniRule"/>
</dbReference>
<dbReference type="Pfam" id="PF10609">
    <property type="entry name" value="ParA"/>
    <property type="match status" value="1"/>
</dbReference>
<dbReference type="InterPro" id="IPR002744">
    <property type="entry name" value="MIP18-like"/>
</dbReference>
<name>A0A345Y9Q4_9NEIS</name>
<dbReference type="GO" id="GO:0016226">
    <property type="term" value="P:iron-sulfur cluster assembly"/>
    <property type="evidence" value="ECO:0007669"/>
    <property type="project" value="InterPro"/>
</dbReference>
<evidence type="ECO:0000256" key="2">
    <source>
        <dbReference type="ARBA" id="ARBA00008205"/>
    </source>
</evidence>
<evidence type="ECO:0000256" key="9">
    <source>
        <dbReference type="HAMAP-Rule" id="MF_02040"/>
    </source>
</evidence>
<protein>
    <recommendedName>
        <fullName evidence="9">Iron-sulfur cluster carrier protein</fullName>
    </recommendedName>
</protein>
<comment type="subunit">
    <text evidence="9">Homodimer.</text>
</comment>
<comment type="similarity">
    <text evidence="8 9">Belongs to the Mrp/NBP35 ATP-binding proteins family.</text>
</comment>
<organism evidence="12 13">
    <name type="scientific">Crenobacter cavernae</name>
    <dbReference type="NCBI Taxonomy" id="2290923"/>
    <lineage>
        <taxon>Bacteria</taxon>
        <taxon>Pseudomonadati</taxon>
        <taxon>Pseudomonadota</taxon>
        <taxon>Betaproteobacteria</taxon>
        <taxon>Neisseriales</taxon>
        <taxon>Neisseriaceae</taxon>
        <taxon>Crenobacter</taxon>
    </lineage>
</organism>
<evidence type="ECO:0000256" key="6">
    <source>
        <dbReference type="ARBA" id="ARBA00023004"/>
    </source>
</evidence>
<dbReference type="SUPFAM" id="SSF52540">
    <property type="entry name" value="P-loop containing nucleoside triphosphate hydrolases"/>
    <property type="match status" value="1"/>
</dbReference>
<keyword evidence="6 9" id="KW-0408">Iron</keyword>
<dbReference type="GO" id="GO:0046872">
    <property type="term" value="F:metal ion binding"/>
    <property type="evidence" value="ECO:0007669"/>
    <property type="project" value="UniProtKB-KW"/>
</dbReference>
<dbReference type="InterPro" id="IPR027417">
    <property type="entry name" value="P-loop_NTPase"/>
</dbReference>
<keyword evidence="7 9" id="KW-0411">Iron-sulfur</keyword>
<dbReference type="FunFam" id="3.40.50.300:FF:000418">
    <property type="entry name" value="Iron-sulfur cluster carrier protein"/>
    <property type="match status" value="1"/>
</dbReference>
<evidence type="ECO:0000313" key="12">
    <source>
        <dbReference type="EMBL" id="AXK40656.1"/>
    </source>
</evidence>
<proteinExistence type="inferred from homology"/>
<evidence type="ECO:0000256" key="4">
    <source>
        <dbReference type="ARBA" id="ARBA00022741"/>
    </source>
</evidence>
<dbReference type="InterPro" id="IPR044304">
    <property type="entry name" value="NUBPL-like"/>
</dbReference>
<dbReference type="InterPro" id="IPR034904">
    <property type="entry name" value="FSCA_dom_sf"/>
</dbReference>
<dbReference type="Proteomes" id="UP000254537">
    <property type="component" value="Chromosome"/>
</dbReference>
<reference evidence="12 13" key="1">
    <citation type="submission" date="2018-07" db="EMBL/GenBank/DDBJ databases">
        <title>Crenobacter cavernae sp. nov., isolated from a karst cave.</title>
        <authorList>
            <person name="Zhu H."/>
        </authorList>
    </citation>
    <scope>NUCLEOTIDE SEQUENCE [LARGE SCALE GENOMIC DNA]</scope>
    <source>
        <strain evidence="12 13">K1W11S-77</strain>
    </source>
</reference>
<dbReference type="GO" id="GO:0140663">
    <property type="term" value="F:ATP-dependent FeS chaperone activity"/>
    <property type="evidence" value="ECO:0007669"/>
    <property type="project" value="InterPro"/>
</dbReference>
<dbReference type="NCBIfam" id="NF008669">
    <property type="entry name" value="PRK11670.1"/>
    <property type="match status" value="1"/>
</dbReference>
<dbReference type="AlphaFoldDB" id="A0A345Y9Q4"/>
<comment type="function">
    <text evidence="9">Binds and transfers iron-sulfur (Fe-S) clusters to target apoproteins. Can hydrolyze ATP.</text>
</comment>
<evidence type="ECO:0000256" key="3">
    <source>
        <dbReference type="ARBA" id="ARBA00022723"/>
    </source>
</evidence>
<feature type="domain" description="MIP18 family-like" evidence="11">
    <location>
        <begin position="26"/>
        <end position="98"/>
    </location>
</feature>
<sequence>MLSRLSKLFSDSAKEPSPAMPELTDAQVLDAVAGLVDPNTGKTYTASRAVKNVKISDAAVTLDVVLAYPAQSQFARVRGEFEAAIAPVAGGRAVSANVRSEIVSHSVQRGVTLLPGVKNIVAVASGKGGVGKSTTAANLALALAAEGARVGILDADIYGPSQPLMMGLAGQRPETEDGKHLIPIENYGIQTMSIGYLVDPDQAMVWRGPMVSQALQQLLNDTRWNDLDYLLIDMPPGTGDIQLTLSQKVPVTGAVIVTTPQDIALLDARKGVTMFQKVGVPIIGLVENMATHICSNCGHAEPIFGEGGAEKMAADFGVEVLGSLPLDIGIRLAVDEGKPTVAADPDGQVAELYKAIARRVAVKVGEKAQDFSTKFPKIVIQNN</sequence>
<dbReference type="InterPro" id="IPR019591">
    <property type="entry name" value="Mrp/NBP35_ATP-bd"/>
</dbReference>
<dbReference type="InterPro" id="IPR033756">
    <property type="entry name" value="YlxH/NBP35"/>
</dbReference>
<keyword evidence="5 9" id="KW-0067">ATP-binding</keyword>
<evidence type="ECO:0000313" key="13">
    <source>
        <dbReference type="Proteomes" id="UP000254537"/>
    </source>
</evidence>
<dbReference type="KEGG" id="ccah:DWG20_15180"/>
<dbReference type="HAMAP" id="MF_02040">
    <property type="entry name" value="Mrp_NBP35"/>
    <property type="match status" value="1"/>
</dbReference>
<dbReference type="OrthoDB" id="9809679at2"/>
<accession>A0A345Y9Q4</accession>
<comment type="similarity">
    <text evidence="1">In the N-terminal section; belongs to the MIP18 family.</text>
</comment>
<feature type="region of interest" description="Disordered" evidence="10">
    <location>
        <begin position="1"/>
        <end position="20"/>
    </location>
</feature>
<keyword evidence="3 9" id="KW-0479">Metal-binding</keyword>
<dbReference type="GO" id="GO:0005524">
    <property type="term" value="F:ATP binding"/>
    <property type="evidence" value="ECO:0007669"/>
    <property type="project" value="UniProtKB-UniRule"/>
</dbReference>
<dbReference type="CDD" id="cd02037">
    <property type="entry name" value="Mrp_NBP35"/>
    <property type="match status" value="1"/>
</dbReference>
<evidence type="ECO:0000256" key="5">
    <source>
        <dbReference type="ARBA" id="ARBA00022840"/>
    </source>
</evidence>
<evidence type="ECO:0000256" key="8">
    <source>
        <dbReference type="ARBA" id="ARBA00024036"/>
    </source>
</evidence>
<keyword evidence="4 9" id="KW-0547">Nucleotide-binding</keyword>
<dbReference type="GO" id="GO:0051539">
    <property type="term" value="F:4 iron, 4 sulfur cluster binding"/>
    <property type="evidence" value="ECO:0007669"/>
    <property type="project" value="TreeGrafter"/>
</dbReference>
<dbReference type="PANTHER" id="PTHR42961:SF2">
    <property type="entry name" value="IRON-SULFUR PROTEIN NUBPL"/>
    <property type="match status" value="1"/>
</dbReference>
<feature type="binding site" evidence="9">
    <location>
        <begin position="126"/>
        <end position="133"/>
    </location>
    <ligand>
        <name>ATP</name>
        <dbReference type="ChEBI" id="CHEBI:30616"/>
    </ligand>
</feature>
<dbReference type="GO" id="GO:0005829">
    <property type="term" value="C:cytosol"/>
    <property type="evidence" value="ECO:0007669"/>
    <property type="project" value="TreeGrafter"/>
</dbReference>
<dbReference type="PROSITE" id="PS01215">
    <property type="entry name" value="MRP"/>
    <property type="match status" value="1"/>
</dbReference>
<dbReference type="PANTHER" id="PTHR42961">
    <property type="entry name" value="IRON-SULFUR PROTEIN NUBPL"/>
    <property type="match status" value="1"/>
</dbReference>
<comment type="similarity">
    <text evidence="2">In the C-terminal section; belongs to the Mrp/NBP35 ATP-binding proteins family.</text>
</comment>
<dbReference type="Pfam" id="PF01883">
    <property type="entry name" value="FeS_assembly_P"/>
    <property type="match status" value="1"/>
</dbReference>
<evidence type="ECO:0000256" key="7">
    <source>
        <dbReference type="ARBA" id="ARBA00023014"/>
    </source>
</evidence>
<dbReference type="SUPFAM" id="SSF117916">
    <property type="entry name" value="Fe-S cluster assembly (FSCA) domain-like"/>
    <property type="match status" value="1"/>
</dbReference>
<dbReference type="Gene3D" id="3.40.50.300">
    <property type="entry name" value="P-loop containing nucleotide triphosphate hydrolases"/>
    <property type="match status" value="1"/>
</dbReference>